<evidence type="ECO:0008006" key="4">
    <source>
        <dbReference type="Google" id="ProtNLM"/>
    </source>
</evidence>
<keyword evidence="1" id="KW-0040">ANK repeat</keyword>
<gene>
    <name evidence="2" type="ORF">P43SY_003154</name>
</gene>
<evidence type="ECO:0000313" key="2">
    <source>
        <dbReference type="EMBL" id="KAJ0392690.1"/>
    </source>
</evidence>
<dbReference type="AlphaFoldDB" id="A0AAD5Q240"/>
<dbReference type="InterPro" id="IPR002110">
    <property type="entry name" value="Ankyrin_rpt"/>
</dbReference>
<dbReference type="InterPro" id="IPR036770">
    <property type="entry name" value="Ankyrin_rpt-contain_sf"/>
</dbReference>
<protein>
    <recommendedName>
        <fullName evidence="4">Ankyrin repeat protein</fullName>
    </recommendedName>
</protein>
<evidence type="ECO:0000256" key="1">
    <source>
        <dbReference type="PROSITE-ProRule" id="PRU00023"/>
    </source>
</evidence>
<dbReference type="PROSITE" id="PS50088">
    <property type="entry name" value="ANK_REPEAT"/>
    <property type="match status" value="1"/>
</dbReference>
<proteinExistence type="predicted"/>
<dbReference type="SUPFAM" id="SSF48403">
    <property type="entry name" value="Ankyrin repeat"/>
    <property type="match status" value="1"/>
</dbReference>
<keyword evidence="3" id="KW-1185">Reference proteome</keyword>
<evidence type="ECO:0000313" key="3">
    <source>
        <dbReference type="Proteomes" id="UP001209570"/>
    </source>
</evidence>
<name>A0AAD5Q240_PYTIN</name>
<accession>A0AAD5Q240</accession>
<reference evidence="2" key="1">
    <citation type="submission" date="2021-12" db="EMBL/GenBank/DDBJ databases">
        <title>Prjna785345.</title>
        <authorList>
            <person name="Rujirawat T."/>
            <person name="Krajaejun T."/>
        </authorList>
    </citation>
    <scope>NUCLEOTIDE SEQUENCE</scope>
    <source>
        <strain evidence="2">Pi057C3</strain>
    </source>
</reference>
<dbReference type="Pfam" id="PF12796">
    <property type="entry name" value="Ank_2"/>
    <property type="match status" value="1"/>
</dbReference>
<dbReference type="Proteomes" id="UP001209570">
    <property type="component" value="Unassembled WGS sequence"/>
</dbReference>
<dbReference type="EMBL" id="JAKCXM010000590">
    <property type="protein sequence ID" value="KAJ0392690.1"/>
    <property type="molecule type" value="Genomic_DNA"/>
</dbReference>
<feature type="repeat" description="ANK" evidence="1">
    <location>
        <begin position="37"/>
        <end position="75"/>
    </location>
</feature>
<organism evidence="2 3">
    <name type="scientific">Pythium insidiosum</name>
    <name type="common">Pythiosis disease agent</name>
    <dbReference type="NCBI Taxonomy" id="114742"/>
    <lineage>
        <taxon>Eukaryota</taxon>
        <taxon>Sar</taxon>
        <taxon>Stramenopiles</taxon>
        <taxon>Oomycota</taxon>
        <taxon>Peronosporomycetes</taxon>
        <taxon>Pythiales</taxon>
        <taxon>Pythiaceae</taxon>
        <taxon>Pythium</taxon>
    </lineage>
</organism>
<sequence length="171" mass="18087">MSSKSSTALWDEVQGDCDTARLHQALASCAGAPLLLDGWSPLHYVCENRRIEDAKRAAAIQVLARHNVDVNAVDEIGNTPFHFACENYALTPEVLEVFVSSKRANMTITNSLGKTAIDLIPSHKSDCLTIAQHVAAPSIGSNASISSAQAASAAGGEDPAELATLMIYLPL</sequence>
<dbReference type="SMART" id="SM00248">
    <property type="entry name" value="ANK"/>
    <property type="match status" value="2"/>
</dbReference>
<comment type="caution">
    <text evidence="2">The sequence shown here is derived from an EMBL/GenBank/DDBJ whole genome shotgun (WGS) entry which is preliminary data.</text>
</comment>
<dbReference type="Gene3D" id="1.25.40.20">
    <property type="entry name" value="Ankyrin repeat-containing domain"/>
    <property type="match status" value="1"/>
</dbReference>